<evidence type="ECO:0000256" key="6">
    <source>
        <dbReference type="SAM" id="MobiDB-lite"/>
    </source>
</evidence>
<dbReference type="SUPFAM" id="SSF57667">
    <property type="entry name" value="beta-beta-alpha zinc fingers"/>
    <property type="match status" value="1"/>
</dbReference>
<gene>
    <name evidence="8" type="ORF">RDB_LOCUS74481</name>
</gene>
<dbReference type="InterPro" id="IPR050329">
    <property type="entry name" value="GLI_C2H2-zinc-finger"/>
</dbReference>
<evidence type="ECO:0000256" key="3">
    <source>
        <dbReference type="ARBA" id="ARBA00022771"/>
    </source>
</evidence>
<dbReference type="PROSITE" id="PS00028">
    <property type="entry name" value="ZINC_FINGER_C2H2_1"/>
    <property type="match status" value="2"/>
</dbReference>
<dbReference type="EMBL" id="CAJMWY010001369">
    <property type="protein sequence ID" value="CAE6465891.1"/>
    <property type="molecule type" value="Genomic_DNA"/>
</dbReference>
<sequence>MTCSIETPLSYVRSTTTESPPTDKRRRRPTFSLHVNINIARSFCATPSQSTTPALSPSQSCVLPLSPLENLPRTPATPTDTTDQWLNEDDRSLPENTPTFNFVAWANRDAPYFAMLDSPNSRIAHAPADNSTRSGNKDCNVVFENRQPTLTLQPFPQANFGGQNFISSVPQKGTDIEQGLSMRVKNDNSARVAARLPRPRSRPRDEFERVAPDHISPAAGELAGTAQLKANACPRFVVSANYRQLSAHELKEMKFDAHRRYYKCLIKGCDRLFSRKSNVENHIRTHLDDKPFICSLSTCKSAFVRKGDLLRHEEIHRPSRAHICSW</sequence>
<evidence type="ECO:0000259" key="7">
    <source>
        <dbReference type="PROSITE" id="PS50157"/>
    </source>
</evidence>
<dbReference type="GO" id="GO:0000978">
    <property type="term" value="F:RNA polymerase II cis-regulatory region sequence-specific DNA binding"/>
    <property type="evidence" value="ECO:0007669"/>
    <property type="project" value="TreeGrafter"/>
</dbReference>
<dbReference type="PANTHER" id="PTHR19818:SF144">
    <property type="entry name" value="METALLOTHIONEIN EXPRESSION ACTIVATOR-RELATED"/>
    <property type="match status" value="1"/>
</dbReference>
<reference evidence="8" key="1">
    <citation type="submission" date="2021-01" db="EMBL/GenBank/DDBJ databases">
        <authorList>
            <person name="Kaushik A."/>
        </authorList>
    </citation>
    <scope>NUCLEOTIDE SEQUENCE</scope>
    <source>
        <strain evidence="8">AG4-RS23</strain>
    </source>
</reference>
<dbReference type="Gene3D" id="3.30.160.60">
    <property type="entry name" value="Classic Zinc Finger"/>
    <property type="match status" value="2"/>
</dbReference>
<dbReference type="GO" id="GO:0045944">
    <property type="term" value="P:positive regulation of transcription by RNA polymerase II"/>
    <property type="evidence" value="ECO:0007669"/>
    <property type="project" value="UniProtKB-ARBA"/>
</dbReference>
<dbReference type="PANTHER" id="PTHR19818">
    <property type="entry name" value="ZINC FINGER PROTEIN ZIC AND GLI"/>
    <property type="match status" value="1"/>
</dbReference>
<dbReference type="InterPro" id="IPR013087">
    <property type="entry name" value="Znf_C2H2_type"/>
</dbReference>
<dbReference type="GO" id="GO:0008270">
    <property type="term" value="F:zinc ion binding"/>
    <property type="evidence" value="ECO:0007669"/>
    <property type="project" value="UniProtKB-KW"/>
</dbReference>
<feature type="domain" description="C2H2-type" evidence="7">
    <location>
        <begin position="292"/>
        <end position="321"/>
    </location>
</feature>
<evidence type="ECO:0000313" key="9">
    <source>
        <dbReference type="Proteomes" id="UP000663861"/>
    </source>
</evidence>
<feature type="region of interest" description="Disordered" evidence="6">
    <location>
        <begin position="1"/>
        <end position="29"/>
    </location>
</feature>
<accession>A0A8H3BST6</accession>
<dbReference type="AlphaFoldDB" id="A0A8H3BST6"/>
<dbReference type="InterPro" id="IPR036236">
    <property type="entry name" value="Znf_C2H2_sf"/>
</dbReference>
<keyword evidence="2" id="KW-0677">Repeat</keyword>
<dbReference type="Proteomes" id="UP000663861">
    <property type="component" value="Unassembled WGS sequence"/>
</dbReference>
<name>A0A8H3BST6_9AGAM</name>
<comment type="caution">
    <text evidence="8">The sequence shown here is derived from an EMBL/GenBank/DDBJ whole genome shotgun (WGS) entry which is preliminary data.</text>
</comment>
<feature type="compositionally biased region" description="Polar residues" evidence="6">
    <location>
        <begin position="1"/>
        <end position="20"/>
    </location>
</feature>
<evidence type="ECO:0000256" key="4">
    <source>
        <dbReference type="ARBA" id="ARBA00022833"/>
    </source>
</evidence>
<dbReference type="Pfam" id="PF00096">
    <property type="entry name" value="zf-C2H2"/>
    <property type="match status" value="1"/>
</dbReference>
<evidence type="ECO:0000256" key="5">
    <source>
        <dbReference type="PROSITE-ProRule" id="PRU00042"/>
    </source>
</evidence>
<keyword evidence="3 5" id="KW-0863">Zinc-finger</keyword>
<evidence type="ECO:0000313" key="8">
    <source>
        <dbReference type="EMBL" id="CAE6465891.1"/>
    </source>
</evidence>
<feature type="domain" description="C2H2-type" evidence="7">
    <location>
        <begin position="262"/>
        <end position="291"/>
    </location>
</feature>
<feature type="compositionally biased region" description="Low complexity" evidence="6">
    <location>
        <begin position="74"/>
        <end position="83"/>
    </location>
</feature>
<dbReference type="GO" id="GO:0000981">
    <property type="term" value="F:DNA-binding transcription factor activity, RNA polymerase II-specific"/>
    <property type="evidence" value="ECO:0007669"/>
    <property type="project" value="TreeGrafter"/>
</dbReference>
<dbReference type="GO" id="GO:0005634">
    <property type="term" value="C:nucleus"/>
    <property type="evidence" value="ECO:0007669"/>
    <property type="project" value="UniProtKB-ARBA"/>
</dbReference>
<dbReference type="PROSITE" id="PS50157">
    <property type="entry name" value="ZINC_FINGER_C2H2_2"/>
    <property type="match status" value="2"/>
</dbReference>
<evidence type="ECO:0000256" key="1">
    <source>
        <dbReference type="ARBA" id="ARBA00022723"/>
    </source>
</evidence>
<organism evidence="8 9">
    <name type="scientific">Rhizoctonia solani</name>
    <dbReference type="NCBI Taxonomy" id="456999"/>
    <lineage>
        <taxon>Eukaryota</taxon>
        <taxon>Fungi</taxon>
        <taxon>Dikarya</taxon>
        <taxon>Basidiomycota</taxon>
        <taxon>Agaricomycotina</taxon>
        <taxon>Agaricomycetes</taxon>
        <taxon>Cantharellales</taxon>
        <taxon>Ceratobasidiaceae</taxon>
        <taxon>Rhizoctonia</taxon>
    </lineage>
</organism>
<feature type="region of interest" description="Disordered" evidence="6">
    <location>
        <begin position="66"/>
        <end position="93"/>
    </location>
</feature>
<keyword evidence="4" id="KW-0862">Zinc</keyword>
<proteinExistence type="predicted"/>
<dbReference type="SMART" id="SM00355">
    <property type="entry name" value="ZnF_C2H2"/>
    <property type="match status" value="2"/>
</dbReference>
<evidence type="ECO:0000256" key="2">
    <source>
        <dbReference type="ARBA" id="ARBA00022737"/>
    </source>
</evidence>
<keyword evidence="1" id="KW-0479">Metal-binding</keyword>
<protein>
    <recommendedName>
        <fullName evidence="7">C2H2-type domain-containing protein</fullName>
    </recommendedName>
</protein>